<reference evidence="2" key="1">
    <citation type="submission" date="2019-08" db="EMBL/GenBank/DDBJ databases">
        <authorList>
            <person name="Kucharzyk K."/>
            <person name="Murdoch R.W."/>
            <person name="Higgins S."/>
            <person name="Loffler F."/>
        </authorList>
    </citation>
    <scope>NUCLEOTIDE SEQUENCE</scope>
</reference>
<accession>A0A645IXK8</accession>
<name>A0A645IXK8_9ZZZZ</name>
<sequence length="125" mass="13634">MISVTSPTARLRAEEPAQVAWRSAGAISWANRARSAPSITWRPWALVTEESLSAAIQRRTVSELTPRRVAASEIRYCAMPARLAQQMRLEKIKIGADEVVVDRRGGRRPSRVEGGIVGGESHGSA</sequence>
<dbReference type="EMBL" id="VSSQ01126198">
    <property type="protein sequence ID" value="MPN56165.1"/>
    <property type="molecule type" value="Genomic_DNA"/>
</dbReference>
<comment type="caution">
    <text evidence="2">The sequence shown here is derived from an EMBL/GenBank/DDBJ whole genome shotgun (WGS) entry which is preliminary data.</text>
</comment>
<gene>
    <name evidence="2" type="ORF">SDC9_203851</name>
</gene>
<evidence type="ECO:0000313" key="2">
    <source>
        <dbReference type="EMBL" id="MPN56165.1"/>
    </source>
</evidence>
<proteinExistence type="predicted"/>
<feature type="region of interest" description="Disordered" evidence="1">
    <location>
        <begin position="105"/>
        <end position="125"/>
    </location>
</feature>
<feature type="compositionally biased region" description="Gly residues" evidence="1">
    <location>
        <begin position="115"/>
        <end position="125"/>
    </location>
</feature>
<dbReference type="AlphaFoldDB" id="A0A645IXK8"/>
<organism evidence="2">
    <name type="scientific">bioreactor metagenome</name>
    <dbReference type="NCBI Taxonomy" id="1076179"/>
    <lineage>
        <taxon>unclassified sequences</taxon>
        <taxon>metagenomes</taxon>
        <taxon>ecological metagenomes</taxon>
    </lineage>
</organism>
<evidence type="ECO:0000256" key="1">
    <source>
        <dbReference type="SAM" id="MobiDB-lite"/>
    </source>
</evidence>
<protein>
    <submittedName>
        <fullName evidence="2">Uncharacterized protein</fullName>
    </submittedName>
</protein>